<evidence type="ECO:0000256" key="1">
    <source>
        <dbReference type="ARBA" id="ARBA00009437"/>
    </source>
</evidence>
<dbReference type="RefSeq" id="WP_143332759.1">
    <property type="nucleotide sequence ID" value="NZ_AP019697.1"/>
</dbReference>
<dbReference type="Pfam" id="PF03466">
    <property type="entry name" value="LysR_substrate"/>
    <property type="match status" value="1"/>
</dbReference>
<evidence type="ECO:0000313" key="7">
    <source>
        <dbReference type="Proteomes" id="UP000320585"/>
    </source>
</evidence>
<dbReference type="InterPro" id="IPR036388">
    <property type="entry name" value="WH-like_DNA-bd_sf"/>
</dbReference>
<dbReference type="InterPro" id="IPR036390">
    <property type="entry name" value="WH_DNA-bd_sf"/>
</dbReference>
<dbReference type="PANTHER" id="PTHR30419">
    <property type="entry name" value="HTH-TYPE TRANSCRIPTIONAL REGULATOR YBHD"/>
    <property type="match status" value="1"/>
</dbReference>
<dbReference type="Proteomes" id="UP000320585">
    <property type="component" value="Chromosome"/>
</dbReference>
<dbReference type="Gene3D" id="3.40.190.10">
    <property type="entry name" value="Periplasmic binding protein-like II"/>
    <property type="match status" value="2"/>
</dbReference>
<dbReference type="KEGG" id="dho:Dia5BBH33_16500"/>
<evidence type="ECO:0000256" key="4">
    <source>
        <dbReference type="ARBA" id="ARBA00023163"/>
    </source>
</evidence>
<dbReference type="EMBL" id="AP019697">
    <property type="protein sequence ID" value="BBK25715.1"/>
    <property type="molecule type" value="Genomic_DNA"/>
</dbReference>
<dbReference type="PANTHER" id="PTHR30419:SF8">
    <property type="entry name" value="NITROGEN ASSIMILATION TRANSCRIPTIONAL ACTIVATOR-RELATED"/>
    <property type="match status" value="1"/>
</dbReference>
<keyword evidence="4" id="KW-0804">Transcription</keyword>
<dbReference type="CDD" id="cd05466">
    <property type="entry name" value="PBP2_LTTR_substrate"/>
    <property type="match status" value="1"/>
</dbReference>
<dbReference type="FunFam" id="1.10.10.10:FF:000001">
    <property type="entry name" value="LysR family transcriptional regulator"/>
    <property type="match status" value="1"/>
</dbReference>
<dbReference type="InterPro" id="IPR050950">
    <property type="entry name" value="HTH-type_LysR_regulators"/>
</dbReference>
<reference evidence="7" key="1">
    <citation type="submission" date="2019-05" db="EMBL/GenBank/DDBJ databases">
        <title>Complete genome sequencing of Dialister sp. strain 5BBH33.</title>
        <authorList>
            <person name="Sakamoto M."/>
            <person name="Murakami T."/>
            <person name="Mori H."/>
        </authorList>
    </citation>
    <scope>NUCLEOTIDE SEQUENCE [LARGE SCALE GENOMIC DNA]</scope>
    <source>
        <strain evidence="7">5BBH33</strain>
    </source>
</reference>
<evidence type="ECO:0000259" key="5">
    <source>
        <dbReference type="PROSITE" id="PS50931"/>
    </source>
</evidence>
<feature type="domain" description="HTH lysR-type" evidence="5">
    <location>
        <begin position="1"/>
        <end position="58"/>
    </location>
</feature>
<evidence type="ECO:0000256" key="3">
    <source>
        <dbReference type="ARBA" id="ARBA00023125"/>
    </source>
</evidence>
<evidence type="ECO:0000256" key="2">
    <source>
        <dbReference type="ARBA" id="ARBA00023015"/>
    </source>
</evidence>
<proteinExistence type="inferred from homology"/>
<dbReference type="SUPFAM" id="SSF53850">
    <property type="entry name" value="Periplasmic binding protein-like II"/>
    <property type="match status" value="1"/>
</dbReference>
<name>A0A8D4UVH3_9FIRM</name>
<dbReference type="PROSITE" id="PS50931">
    <property type="entry name" value="HTH_LYSR"/>
    <property type="match status" value="1"/>
</dbReference>
<dbReference type="Gene3D" id="1.10.10.10">
    <property type="entry name" value="Winged helix-like DNA-binding domain superfamily/Winged helix DNA-binding domain"/>
    <property type="match status" value="1"/>
</dbReference>
<dbReference type="InterPro" id="IPR000847">
    <property type="entry name" value="LysR_HTH_N"/>
</dbReference>
<organism evidence="6 7">
    <name type="scientific">Dialister hominis</name>
    <dbReference type="NCBI Taxonomy" id="2582419"/>
    <lineage>
        <taxon>Bacteria</taxon>
        <taxon>Bacillati</taxon>
        <taxon>Bacillota</taxon>
        <taxon>Negativicutes</taxon>
        <taxon>Veillonellales</taxon>
        <taxon>Veillonellaceae</taxon>
        <taxon>Dialister</taxon>
    </lineage>
</organism>
<dbReference type="SUPFAM" id="SSF46785">
    <property type="entry name" value="Winged helix' DNA-binding domain"/>
    <property type="match status" value="1"/>
</dbReference>
<evidence type="ECO:0000313" key="6">
    <source>
        <dbReference type="EMBL" id="BBK25715.1"/>
    </source>
</evidence>
<sequence>MEIRVLRYFLEVAREENITKAAAFLHVSQPTLSRQLKELEEELGRPLFVRSSHRIHLTDEGQLLRKRAEDILDMVDKTASEFKSLDEITGGDIRIGCAESSGLSFFMHAARAVQKRYPNIHFHFYSSGTDAVTERIDKGLLDMAVIVQSADLSKYNCITVPYKDRWGILARDDDPLAGKSCITLDELKDLPLIVSRQGIQEELLFWFGEETPRLHIAATYDLLFNTTLMVKEGLGYPIGFDNLVHTGKGSGLVFIPLSPELSSPMHVIWKKYQAFTPASKILLEELEKELR</sequence>
<dbReference type="GeneID" id="92716870"/>
<dbReference type="Pfam" id="PF00126">
    <property type="entry name" value="HTH_1"/>
    <property type="match status" value="1"/>
</dbReference>
<dbReference type="InterPro" id="IPR005119">
    <property type="entry name" value="LysR_subst-bd"/>
</dbReference>
<dbReference type="OrthoDB" id="1624015at2"/>
<dbReference type="PRINTS" id="PR00039">
    <property type="entry name" value="HTHLYSR"/>
</dbReference>
<keyword evidence="3" id="KW-0238">DNA-binding</keyword>
<dbReference type="GO" id="GO:0005829">
    <property type="term" value="C:cytosol"/>
    <property type="evidence" value="ECO:0007669"/>
    <property type="project" value="TreeGrafter"/>
</dbReference>
<gene>
    <name evidence="6" type="ORF">Dia5BBH33_16500</name>
</gene>
<dbReference type="AlphaFoldDB" id="A0A8D4UVH3"/>
<accession>A0A8D4UVH3</accession>
<dbReference type="GO" id="GO:0003677">
    <property type="term" value="F:DNA binding"/>
    <property type="evidence" value="ECO:0007669"/>
    <property type="project" value="UniProtKB-KW"/>
</dbReference>
<comment type="similarity">
    <text evidence="1">Belongs to the LysR transcriptional regulatory family.</text>
</comment>
<protein>
    <submittedName>
        <fullName evidence="6">LysR family transcriptional regulator</fullName>
    </submittedName>
</protein>
<keyword evidence="2" id="KW-0805">Transcription regulation</keyword>
<dbReference type="GO" id="GO:0003700">
    <property type="term" value="F:DNA-binding transcription factor activity"/>
    <property type="evidence" value="ECO:0007669"/>
    <property type="project" value="InterPro"/>
</dbReference>
<keyword evidence="7" id="KW-1185">Reference proteome</keyword>